<reference evidence="1 2" key="1">
    <citation type="journal article" date="2006" name="Int. J. Syst. Evol. Microbiol.">
        <title>Myroides pelagicus sp. nov., isolated from seawater in Thailand.</title>
        <authorList>
            <person name="Yoon J."/>
            <person name="Maneerat S."/>
            <person name="Kawai F."/>
            <person name="Yokota A."/>
        </authorList>
    </citation>
    <scope>NUCLEOTIDE SEQUENCE [LARGE SCALE GENOMIC DNA]</scope>
    <source>
        <strain evidence="1 2">SM1T</strain>
    </source>
</reference>
<sequence length="134" mass="15665">MKKDIEIPEVKNVEIAIVKEYNDNFLADCWYAYLYNNTDKDLEAIMIISQAKGEIDGEQRNSSLFRHAFPKLAPKQALKVELLDENIFQLDNTFMLTFFQEGKLFDKKYVLQANTIENRDLETLAFENKKGFTL</sequence>
<dbReference type="AlphaFoldDB" id="A0A7K1GIX7"/>
<comment type="caution">
    <text evidence="1">The sequence shown here is derived from an EMBL/GenBank/DDBJ whole genome shotgun (WGS) entry which is preliminary data.</text>
</comment>
<dbReference type="OrthoDB" id="953239at2"/>
<proteinExistence type="predicted"/>
<gene>
    <name evidence="1" type="ORF">GJV77_02780</name>
</gene>
<dbReference type="RefSeq" id="WP_155034832.1">
    <property type="nucleotide sequence ID" value="NZ_JAYMMG010000009.1"/>
</dbReference>
<evidence type="ECO:0008006" key="3">
    <source>
        <dbReference type="Google" id="ProtNLM"/>
    </source>
</evidence>
<accession>A0A7K1GIX7</accession>
<name>A0A7K1GIX7_9FLAO</name>
<evidence type="ECO:0000313" key="1">
    <source>
        <dbReference type="EMBL" id="MTH28847.1"/>
    </source>
</evidence>
<keyword evidence="2" id="KW-1185">Reference proteome</keyword>
<protein>
    <recommendedName>
        <fullName evidence="3">Phenylalanyl-tRNA synthetase subunit alpha</fullName>
    </recommendedName>
</protein>
<dbReference type="Proteomes" id="UP000488936">
    <property type="component" value="Unassembled WGS sequence"/>
</dbReference>
<dbReference type="EMBL" id="WMJY01000004">
    <property type="protein sequence ID" value="MTH28847.1"/>
    <property type="molecule type" value="Genomic_DNA"/>
</dbReference>
<evidence type="ECO:0000313" key="2">
    <source>
        <dbReference type="Proteomes" id="UP000488936"/>
    </source>
</evidence>
<organism evidence="1 2">
    <name type="scientific">Myroides pelagicus</name>
    <dbReference type="NCBI Taxonomy" id="270914"/>
    <lineage>
        <taxon>Bacteria</taxon>
        <taxon>Pseudomonadati</taxon>
        <taxon>Bacteroidota</taxon>
        <taxon>Flavobacteriia</taxon>
        <taxon>Flavobacteriales</taxon>
        <taxon>Flavobacteriaceae</taxon>
        <taxon>Myroides</taxon>
    </lineage>
</organism>